<feature type="zinc finger region" description="UBR-type" evidence="4">
    <location>
        <begin position="54"/>
        <end position="132"/>
    </location>
</feature>
<dbReference type="PROSITE" id="PS51157">
    <property type="entry name" value="ZF_UBR"/>
    <property type="match status" value="1"/>
</dbReference>
<reference evidence="8" key="3">
    <citation type="submission" date="2018-07" db="EMBL/GenBank/DDBJ databases">
        <authorList>
            <person name="Quirk P.G."/>
            <person name="Krulwich T.A."/>
        </authorList>
    </citation>
    <scope>NUCLEOTIDE SEQUENCE</scope>
    <source>
        <strain evidence="8">96224</strain>
    </source>
</reference>
<protein>
    <submittedName>
        <fullName evidence="8">Bgt-3166</fullName>
    </submittedName>
</protein>
<evidence type="ECO:0000313" key="9">
    <source>
        <dbReference type="Proteomes" id="UP000053110"/>
    </source>
</evidence>
<dbReference type="PANTHER" id="PTHR13513:SF9">
    <property type="entry name" value="E3 UBIQUITIN-PROTEIN LIGASE UBR7-RELATED"/>
    <property type="match status" value="1"/>
</dbReference>
<dbReference type="Proteomes" id="UP000053110">
    <property type="component" value="Unassembled WGS sequence"/>
</dbReference>
<dbReference type="HOGENOM" id="CLU_025221_1_0_1"/>
<feature type="compositionally biased region" description="Basic and acidic residues" evidence="5">
    <location>
        <begin position="1"/>
        <end position="12"/>
    </location>
</feature>
<proteinExistence type="predicted"/>
<keyword evidence="1" id="KW-0479">Metal-binding</keyword>
<dbReference type="EMBL" id="UIGY01000063">
    <property type="protein sequence ID" value="SUZ09877.1"/>
    <property type="molecule type" value="Genomic_DNA"/>
</dbReference>
<feature type="domain" description="UBR-type" evidence="6">
    <location>
        <begin position="54"/>
        <end position="132"/>
    </location>
</feature>
<accession>A0A061HI01</accession>
<feature type="region of interest" description="Disordered" evidence="5">
    <location>
        <begin position="1"/>
        <end position="24"/>
    </location>
</feature>
<dbReference type="InterPro" id="IPR040204">
    <property type="entry name" value="UBR7"/>
</dbReference>
<feature type="region of interest" description="Disordered" evidence="5">
    <location>
        <begin position="309"/>
        <end position="338"/>
    </location>
</feature>
<dbReference type="SMART" id="SM00396">
    <property type="entry name" value="ZnF_UBR1"/>
    <property type="match status" value="1"/>
</dbReference>
<dbReference type="GO" id="GO:0005737">
    <property type="term" value="C:cytoplasm"/>
    <property type="evidence" value="ECO:0007669"/>
    <property type="project" value="TreeGrafter"/>
</dbReference>
<dbReference type="AlphaFoldDB" id="A0A061HI01"/>
<dbReference type="OrthoDB" id="10262564at2759"/>
<reference evidence="9" key="1">
    <citation type="journal article" date="2013" name="Nat. Genet.">
        <title>The wheat powdery mildew genome shows the unique evolution of an obligate biotroph.</title>
        <authorList>
            <person name="Wicker T."/>
            <person name="Oberhaensli S."/>
            <person name="Parlange F."/>
            <person name="Buchmann J.P."/>
            <person name="Shatalina M."/>
            <person name="Roffler S."/>
            <person name="Ben-David R."/>
            <person name="Dolezel J."/>
            <person name="Simkova H."/>
            <person name="Schulze-Lefert P."/>
            <person name="Spanu P.D."/>
            <person name="Bruggmann R."/>
            <person name="Amselem J."/>
            <person name="Quesneville H."/>
            <person name="Ver Loren van Themaat E."/>
            <person name="Paape T."/>
            <person name="Shimizu K.K."/>
            <person name="Keller B."/>
        </authorList>
    </citation>
    <scope>NUCLEOTIDE SEQUENCE [LARGE SCALE GENOMIC DNA]</scope>
    <source>
        <strain evidence="9">96224</strain>
    </source>
</reference>
<name>A0A061HI01_BLUGR</name>
<dbReference type="CDD" id="cd19677">
    <property type="entry name" value="UBR-box_UBR7"/>
    <property type="match status" value="1"/>
</dbReference>
<dbReference type="Pfam" id="PF02207">
    <property type="entry name" value="zf-UBR"/>
    <property type="match status" value="1"/>
</dbReference>
<keyword evidence="2" id="KW-0863">Zinc-finger</keyword>
<dbReference type="EMBL" id="KE375036">
    <property type="protein sequence ID" value="EPQ65192.1"/>
    <property type="molecule type" value="Genomic_DNA"/>
</dbReference>
<dbReference type="GO" id="GO:0008270">
    <property type="term" value="F:zinc ion binding"/>
    <property type="evidence" value="ECO:0007669"/>
    <property type="project" value="UniProtKB-KW"/>
</dbReference>
<evidence type="ECO:0000256" key="2">
    <source>
        <dbReference type="ARBA" id="ARBA00022771"/>
    </source>
</evidence>
<dbReference type="InterPro" id="IPR003126">
    <property type="entry name" value="Znf_UBR"/>
</dbReference>
<reference evidence="7" key="2">
    <citation type="submission" date="2013-01" db="EMBL/GenBank/DDBJ databases">
        <title>The wheat powdery mildew genome reveals unique evolution of an obligate biotroph.</title>
        <authorList>
            <person name="Oberhaensli S."/>
            <person name="Wicker T."/>
            <person name="Keller B."/>
        </authorList>
    </citation>
    <scope>NUCLEOTIDE SEQUENCE</scope>
    <source>
        <strain evidence="7">96224</strain>
    </source>
</reference>
<evidence type="ECO:0000256" key="3">
    <source>
        <dbReference type="ARBA" id="ARBA00022833"/>
    </source>
</evidence>
<evidence type="ECO:0000256" key="1">
    <source>
        <dbReference type="ARBA" id="ARBA00022723"/>
    </source>
</evidence>
<dbReference type="PANTHER" id="PTHR13513">
    <property type="entry name" value="E3 UBIQUITIN-PROTEIN LIGASE UBR7"/>
    <property type="match status" value="1"/>
</dbReference>
<evidence type="ECO:0000313" key="7">
    <source>
        <dbReference type="EMBL" id="EPQ65192.1"/>
    </source>
</evidence>
<evidence type="ECO:0000256" key="5">
    <source>
        <dbReference type="SAM" id="MobiDB-lite"/>
    </source>
</evidence>
<gene>
    <name evidence="7" type="ORF">BGT96224_3166</name>
    <name evidence="8" type="ORF">BGT96224V2_LOCUS3040</name>
</gene>
<evidence type="ECO:0000256" key="4">
    <source>
        <dbReference type="PROSITE-ProRule" id="PRU00508"/>
    </source>
</evidence>
<evidence type="ECO:0000259" key="6">
    <source>
        <dbReference type="PROSITE" id="PS51157"/>
    </source>
</evidence>
<dbReference type="InterPro" id="IPR047506">
    <property type="entry name" value="UBR7-like_UBR-box"/>
</dbReference>
<dbReference type="GO" id="GO:0061630">
    <property type="term" value="F:ubiquitin protein ligase activity"/>
    <property type="evidence" value="ECO:0007669"/>
    <property type="project" value="InterPro"/>
</dbReference>
<sequence>MSSTEMIEKPDDSYTAAEYVQPPPPETTDAYLINTRSQLQLEADAREALPYKFDQCTKPLGKLRQSLFSCLTCNPAPDDPNEKYNAASVCYSCSIQCHGEHTLVELFVKREFECDCGTTRFPITSPCTLRIDPVTNKRGSVHSEKPSATNKYNQNFRNRFCGCKCLYDAEEEKGTMYQCLGLGTAETGGCGEDWWHPECILGLDRESYEDQNETSTSTPLKDPKGIETTTEAPINRGEESCEEGRFTAPLMTELNDCSEGEGLTPPGFPNEDDFEGFICYKCVDAYPWIKRYAGTPGFLPAIYRKKAATAHETDETESTSQTGKKRKVEGDNGEPAEIYKRNKKETIINNIELNRTSNDNASTEPQDIQTSSCRIEAYPVADKEQFSLFFKEDFRSYLCHCNSCFPKLQVHPQLLQAEEVYEPSVASSHCDLAGSTAGSGSIYDRGESALQNIDRVQAIEGVMAYKKLKDKLKPFFQQFAQSGEAISAEDIKAYFAKIRGDELPVQEAGEATEIGNQKHEQHGY</sequence>
<organism evidence="8">
    <name type="scientific">Blumeria graminis f. sp. tritici 96224</name>
    <dbReference type="NCBI Taxonomy" id="1268274"/>
    <lineage>
        <taxon>Eukaryota</taxon>
        <taxon>Fungi</taxon>
        <taxon>Dikarya</taxon>
        <taxon>Ascomycota</taxon>
        <taxon>Pezizomycotina</taxon>
        <taxon>Leotiomycetes</taxon>
        <taxon>Erysiphales</taxon>
        <taxon>Erysiphaceae</taxon>
        <taxon>Blumeria</taxon>
    </lineage>
</organism>
<evidence type="ECO:0000313" key="8">
    <source>
        <dbReference type="EMBL" id="SUZ09877.1"/>
    </source>
</evidence>
<keyword evidence="3" id="KW-0862">Zinc</keyword>